<organism evidence="2">
    <name type="scientific">Noctiluca scintillans</name>
    <name type="common">Sea sparkle</name>
    <name type="synonym">Red tide dinoflagellate</name>
    <dbReference type="NCBI Taxonomy" id="2966"/>
    <lineage>
        <taxon>Eukaryota</taxon>
        <taxon>Sar</taxon>
        <taxon>Alveolata</taxon>
        <taxon>Dinophyceae</taxon>
        <taxon>Noctilucales</taxon>
        <taxon>Noctilucaceae</taxon>
        <taxon>Noctiluca</taxon>
    </lineage>
</organism>
<feature type="transmembrane region" description="Helical" evidence="1">
    <location>
        <begin position="103"/>
        <end position="124"/>
    </location>
</feature>
<proteinExistence type="predicted"/>
<dbReference type="EMBL" id="HBFQ01029464">
    <property type="protein sequence ID" value="CAD8846419.1"/>
    <property type="molecule type" value="Transcribed_RNA"/>
</dbReference>
<protein>
    <recommendedName>
        <fullName evidence="3">C2 domain-containing protein</fullName>
    </recommendedName>
</protein>
<reference evidence="2" key="1">
    <citation type="submission" date="2021-01" db="EMBL/GenBank/DDBJ databases">
        <authorList>
            <person name="Corre E."/>
            <person name="Pelletier E."/>
            <person name="Niang G."/>
            <person name="Scheremetjew M."/>
            <person name="Finn R."/>
            <person name="Kale V."/>
            <person name="Holt S."/>
            <person name="Cochrane G."/>
            <person name="Meng A."/>
            <person name="Brown T."/>
            <person name="Cohen L."/>
        </authorList>
    </citation>
    <scope>NUCLEOTIDE SEQUENCE</scope>
</reference>
<feature type="transmembrane region" description="Helical" evidence="1">
    <location>
        <begin position="20"/>
        <end position="40"/>
    </location>
</feature>
<accession>A0A7S1F5R4</accession>
<dbReference type="AlphaFoldDB" id="A0A7S1F5R4"/>
<evidence type="ECO:0000256" key="1">
    <source>
        <dbReference type="SAM" id="Phobius"/>
    </source>
</evidence>
<gene>
    <name evidence="2" type="ORF">NSCI0253_LOCUS20769</name>
</gene>
<dbReference type="SUPFAM" id="SSF49562">
    <property type="entry name" value="C2 domain (Calcium/lipid-binding domain, CaLB)"/>
    <property type="match status" value="1"/>
</dbReference>
<sequence>MSEVVEPILDFRIDIDVEYQDWILCGAVLLAVWLFCLPCMCAGLSSPISRRFTKIVQSKQLCFYILVTLFNFTLISLVMTWLPSWTVEDFFKILASDFHWLQVHVFAAAKSILHLLLFFLAFLFRDRIFTVLGVEDVPFLKFRLSDCLTCFSARHLRPIEVSIWKVDDVKPGNIFSANNLYCEVTLGLNETRKTRVHNNVGSSCDIMQTVQLNFDEHDQHDLLTIHVKNQKAVGVEKLGSLMLKCNEVKDIETSTTASSMNWDEDSFSRQELQNGGGSIWIRIAAVDEKRSAWQTLTA</sequence>
<evidence type="ECO:0008006" key="3">
    <source>
        <dbReference type="Google" id="ProtNLM"/>
    </source>
</evidence>
<dbReference type="InterPro" id="IPR035892">
    <property type="entry name" value="C2_domain_sf"/>
</dbReference>
<dbReference type="Gene3D" id="2.60.40.150">
    <property type="entry name" value="C2 domain"/>
    <property type="match status" value="1"/>
</dbReference>
<name>A0A7S1F5R4_NOCSC</name>
<keyword evidence="1" id="KW-1133">Transmembrane helix</keyword>
<keyword evidence="1" id="KW-0472">Membrane</keyword>
<keyword evidence="1" id="KW-0812">Transmembrane</keyword>
<feature type="transmembrane region" description="Helical" evidence="1">
    <location>
        <begin position="61"/>
        <end position="83"/>
    </location>
</feature>
<evidence type="ECO:0000313" key="2">
    <source>
        <dbReference type="EMBL" id="CAD8846419.1"/>
    </source>
</evidence>